<accession>A0A9J5ZQ29</accession>
<keyword evidence="3" id="KW-1185">Reference proteome</keyword>
<gene>
    <name evidence="2" type="ORF">H5410_014141</name>
</gene>
<protein>
    <submittedName>
        <fullName evidence="2">Uncharacterized protein</fullName>
    </submittedName>
</protein>
<feature type="region of interest" description="Disordered" evidence="1">
    <location>
        <begin position="67"/>
        <end position="100"/>
    </location>
</feature>
<dbReference type="OrthoDB" id="20872at2759"/>
<dbReference type="EMBL" id="JACXVP010000003">
    <property type="protein sequence ID" value="KAG5614317.1"/>
    <property type="molecule type" value="Genomic_DNA"/>
</dbReference>
<dbReference type="Proteomes" id="UP000824120">
    <property type="component" value="Chromosome 3"/>
</dbReference>
<evidence type="ECO:0000256" key="1">
    <source>
        <dbReference type="SAM" id="MobiDB-lite"/>
    </source>
</evidence>
<comment type="caution">
    <text evidence="2">The sequence shown here is derived from an EMBL/GenBank/DDBJ whole genome shotgun (WGS) entry which is preliminary data.</text>
</comment>
<name>A0A9J5ZQ29_SOLCO</name>
<reference evidence="2 3" key="1">
    <citation type="submission" date="2020-09" db="EMBL/GenBank/DDBJ databases">
        <title>De no assembly of potato wild relative species, Solanum commersonii.</title>
        <authorList>
            <person name="Cho K."/>
        </authorList>
    </citation>
    <scope>NUCLEOTIDE SEQUENCE [LARGE SCALE GENOMIC DNA]</scope>
    <source>
        <strain evidence="2">LZ3.2</strain>
        <tissue evidence="2">Leaf</tissue>
    </source>
</reference>
<proteinExistence type="predicted"/>
<dbReference type="Gene3D" id="6.10.140.1430">
    <property type="match status" value="1"/>
</dbReference>
<feature type="compositionally biased region" description="Basic and acidic residues" evidence="1">
    <location>
        <begin position="67"/>
        <end position="89"/>
    </location>
</feature>
<evidence type="ECO:0000313" key="3">
    <source>
        <dbReference type="Proteomes" id="UP000824120"/>
    </source>
</evidence>
<sequence length="149" mass="16647">MAYSSAVNAKDTVEGKVSDAYNQTIKMATDRSTIDAKDSTRDALVERKDKVDDNYEDAKSKAYETYESAKDTMNEQAKEKYEDAKEKASDAAGNLGQKMRTATPYRSSKLLYPLFVNPGAAYDIGFETEHANCRWNGQFNLMATTKPEV</sequence>
<organism evidence="2 3">
    <name type="scientific">Solanum commersonii</name>
    <name type="common">Commerson's wild potato</name>
    <name type="synonym">Commerson's nightshade</name>
    <dbReference type="NCBI Taxonomy" id="4109"/>
    <lineage>
        <taxon>Eukaryota</taxon>
        <taxon>Viridiplantae</taxon>
        <taxon>Streptophyta</taxon>
        <taxon>Embryophyta</taxon>
        <taxon>Tracheophyta</taxon>
        <taxon>Spermatophyta</taxon>
        <taxon>Magnoliopsida</taxon>
        <taxon>eudicotyledons</taxon>
        <taxon>Gunneridae</taxon>
        <taxon>Pentapetalae</taxon>
        <taxon>asterids</taxon>
        <taxon>lamiids</taxon>
        <taxon>Solanales</taxon>
        <taxon>Solanaceae</taxon>
        <taxon>Solanoideae</taxon>
        <taxon>Solaneae</taxon>
        <taxon>Solanum</taxon>
    </lineage>
</organism>
<dbReference type="AlphaFoldDB" id="A0A9J5ZQ29"/>
<evidence type="ECO:0000313" key="2">
    <source>
        <dbReference type="EMBL" id="KAG5614317.1"/>
    </source>
</evidence>